<dbReference type="EMBL" id="JAHQZT010000009">
    <property type="protein sequence ID" value="MBV0933382.1"/>
    <property type="molecule type" value="Genomic_DNA"/>
</dbReference>
<gene>
    <name evidence="2" type="ORF">KTN04_08525</name>
</gene>
<feature type="region of interest" description="Disordered" evidence="1">
    <location>
        <begin position="371"/>
        <end position="393"/>
    </location>
</feature>
<feature type="non-terminal residue" evidence="2">
    <location>
        <position position="1"/>
    </location>
</feature>
<sequence length="393" mass="45493">HHKSQYLITNALVEESSKTELITFCSRSRPGFPIVLKPKERLVELYRKDENDERMRLELPSDPESASFIKYTQDTLYEYNAFISKQCICLDLTDDHLKQTAEALKRNTVKDPVCFYSTQLRRIFSRGSMQQGGRFYGGWWQQLPERFRAHITINGEKTVEVDFSSIAYTILYAEKGYYIEAGSDPYDIGLPNWQGKDDQRRKVIKKFMNALINDYKGNYSLSKSLEAEIGMSNSDLKAQVLKRHSAIADDLEAGKGLWTQFKDSQIAFSVMESLTKQDIPVLPIHDSFIVRCEDYKRLFTEMFIAASIYCNFLLQTDANPPRRLKDFGLKGVDYEFDKNTLYLTEVIGESFNHNTRMNQFYLSWLKQQPKTEETEDKTGNTKRTGLIFGNAKS</sequence>
<organism evidence="2 3">
    <name type="scientific">Marinobacterium weihaiense</name>
    <dbReference type="NCBI Taxonomy" id="2851016"/>
    <lineage>
        <taxon>Bacteria</taxon>
        <taxon>Pseudomonadati</taxon>
        <taxon>Pseudomonadota</taxon>
        <taxon>Gammaproteobacteria</taxon>
        <taxon>Oceanospirillales</taxon>
        <taxon>Oceanospirillaceae</taxon>
        <taxon>Marinobacterium</taxon>
    </lineage>
</organism>
<evidence type="ECO:0000313" key="3">
    <source>
        <dbReference type="Proteomes" id="UP000755551"/>
    </source>
</evidence>
<name>A0ABS6MAQ6_9GAMM</name>
<accession>A0ABS6MAQ6</accession>
<protein>
    <recommendedName>
        <fullName evidence="4">DNA-directed DNA polymerase family A palm domain-containing protein</fullName>
    </recommendedName>
</protein>
<comment type="caution">
    <text evidence="2">The sequence shown here is derived from an EMBL/GenBank/DDBJ whole genome shotgun (WGS) entry which is preliminary data.</text>
</comment>
<reference evidence="2 3" key="1">
    <citation type="submission" date="2021-06" db="EMBL/GenBank/DDBJ databases">
        <title>Bacterium isolated from marine sediment.</title>
        <authorList>
            <person name="Zhu K.-L."/>
            <person name="Du Z.-J."/>
            <person name="Liang Q.-Y."/>
        </authorList>
    </citation>
    <scope>NUCLEOTIDE SEQUENCE [LARGE SCALE GENOMIC DNA]</scope>
    <source>
        <strain evidence="2 3">A346</strain>
    </source>
</reference>
<evidence type="ECO:0000256" key="1">
    <source>
        <dbReference type="SAM" id="MobiDB-lite"/>
    </source>
</evidence>
<dbReference type="Proteomes" id="UP000755551">
    <property type="component" value="Unassembled WGS sequence"/>
</dbReference>
<evidence type="ECO:0008006" key="4">
    <source>
        <dbReference type="Google" id="ProtNLM"/>
    </source>
</evidence>
<proteinExistence type="predicted"/>
<keyword evidence="3" id="KW-1185">Reference proteome</keyword>
<evidence type="ECO:0000313" key="2">
    <source>
        <dbReference type="EMBL" id="MBV0933382.1"/>
    </source>
</evidence>